<dbReference type="Proteomes" id="UP000018888">
    <property type="component" value="Unassembled WGS sequence"/>
</dbReference>
<dbReference type="HOGENOM" id="CLU_1627934_0_0_1"/>
<reference evidence="4 5" key="3">
    <citation type="journal article" date="2018" name="New Phytol.">
        <title>High intraspecific genome diversity in the model arbuscular mycorrhizal symbiont Rhizophagus irregularis.</title>
        <authorList>
            <person name="Chen E.C.H."/>
            <person name="Morin E."/>
            <person name="Beaudet D."/>
            <person name="Noel J."/>
            <person name="Yildirir G."/>
            <person name="Ndikumana S."/>
            <person name="Charron P."/>
            <person name="St-Onge C."/>
            <person name="Giorgi J."/>
            <person name="Kruger M."/>
            <person name="Marton T."/>
            <person name="Ropars J."/>
            <person name="Grigoriev I.V."/>
            <person name="Hainaut M."/>
            <person name="Henrissat B."/>
            <person name="Roux C."/>
            <person name="Martin F."/>
            <person name="Corradi N."/>
        </authorList>
    </citation>
    <scope>NUCLEOTIDE SEQUENCE [LARGE SCALE GENOMIC DNA]</scope>
    <source>
        <strain evidence="5">DAOM 181602 / DAOM 197198 / MUCL 43194</strain>
        <strain evidence="4">DAOM 197198</strain>
    </source>
</reference>
<evidence type="ECO:0000313" key="3">
    <source>
        <dbReference type="EMBL" id="ESA23242.1"/>
    </source>
</evidence>
<evidence type="ECO:0000313" key="4">
    <source>
        <dbReference type="EMBL" id="POG81182.1"/>
    </source>
</evidence>
<keyword evidence="2" id="KW-0472">Membrane</keyword>
<feature type="region of interest" description="Disordered" evidence="1">
    <location>
        <begin position="1"/>
        <end position="25"/>
    </location>
</feature>
<sequence length="163" mass="18592">MEGQQPNQQQGGQQPNQQQGGQPNPALQTWYAKSWEVSKRIYEYFNALVKVIGVIGSFISFLIYFFRIMGAVEKLEKTMNAGFKDIDRKLDFVNKEISVMNKEVTVTNKIFEGKLGLIEGGLELVNKEIAIKREPAINSENWNYMNIIVILVILVVLVVLLKR</sequence>
<dbReference type="SMR" id="U9UU49"/>
<gene>
    <name evidence="4" type="ORF">GLOIN_2v1511325</name>
    <name evidence="3" type="ORF">GLOINDRAFT_342295</name>
</gene>
<dbReference type="EMBL" id="AUPC02000013">
    <property type="protein sequence ID" value="POG81182.1"/>
    <property type="molecule type" value="Genomic_DNA"/>
</dbReference>
<evidence type="ECO:0000256" key="1">
    <source>
        <dbReference type="SAM" id="MobiDB-lite"/>
    </source>
</evidence>
<dbReference type="EMBL" id="KI274925">
    <property type="protein sequence ID" value="ESA23242.1"/>
    <property type="molecule type" value="Genomic_DNA"/>
</dbReference>
<organism evidence="3">
    <name type="scientific">Rhizophagus irregularis (strain DAOM 181602 / DAOM 197198 / MUCL 43194)</name>
    <name type="common">Arbuscular mycorrhizal fungus</name>
    <name type="synonym">Glomus intraradices</name>
    <dbReference type="NCBI Taxonomy" id="747089"/>
    <lineage>
        <taxon>Eukaryota</taxon>
        <taxon>Fungi</taxon>
        <taxon>Fungi incertae sedis</taxon>
        <taxon>Mucoromycota</taxon>
        <taxon>Glomeromycotina</taxon>
        <taxon>Glomeromycetes</taxon>
        <taxon>Glomerales</taxon>
        <taxon>Glomeraceae</taxon>
        <taxon>Rhizophagus</taxon>
    </lineage>
</organism>
<keyword evidence="5" id="KW-1185">Reference proteome</keyword>
<reference evidence="4 5" key="1">
    <citation type="journal article" date="2013" name="Proc. Natl. Acad. Sci. U.S.A.">
        <title>Genome of an arbuscular mycorrhizal fungus provides insight into the oldest plant symbiosis.</title>
        <authorList>
            <person name="Tisserant E."/>
            <person name="Malbreil M."/>
            <person name="Kuo A."/>
            <person name="Kohler A."/>
            <person name="Symeonidi A."/>
            <person name="Balestrini R."/>
            <person name="Charron P."/>
            <person name="Duensing N."/>
            <person name="Frei Dit Frey N."/>
            <person name="Gianinazzi-Pearson V."/>
            <person name="Gilbert L.B."/>
            <person name="Handa Y."/>
            <person name="Herr J.R."/>
            <person name="Hijri M."/>
            <person name="Koul R."/>
            <person name="Kawaguchi M."/>
            <person name="Krajinski F."/>
            <person name="Lammers P.J."/>
            <person name="Masclaux F.G."/>
            <person name="Murat C."/>
            <person name="Morin E."/>
            <person name="Ndikumana S."/>
            <person name="Pagni M."/>
            <person name="Petitpierre D."/>
            <person name="Requena N."/>
            <person name="Rosikiewicz P."/>
            <person name="Riley R."/>
            <person name="Saito K."/>
            <person name="San Clemente H."/>
            <person name="Shapiro H."/>
            <person name="van Tuinen D."/>
            <person name="Becard G."/>
            <person name="Bonfante P."/>
            <person name="Paszkowski U."/>
            <person name="Shachar-Hill Y.Y."/>
            <person name="Tuskan G.A."/>
            <person name="Young P.W."/>
            <person name="Sanders I.R."/>
            <person name="Henrissat B."/>
            <person name="Rensing S.A."/>
            <person name="Grigoriev I.V."/>
            <person name="Corradi N."/>
            <person name="Roux C."/>
            <person name="Martin F."/>
        </authorList>
    </citation>
    <scope>NUCLEOTIDE SEQUENCE [LARGE SCALE GENOMIC DNA]</scope>
    <source>
        <strain evidence="5">DAOM 181602 / DAOM 197198 / MUCL 43194</strain>
        <strain evidence="4">DAOM 197198</strain>
    </source>
</reference>
<keyword evidence="2" id="KW-0812">Transmembrane</keyword>
<feature type="transmembrane region" description="Helical" evidence="2">
    <location>
        <begin position="142"/>
        <end position="161"/>
    </location>
</feature>
<keyword evidence="2" id="KW-1133">Transmembrane helix</keyword>
<proteinExistence type="predicted"/>
<feature type="transmembrane region" description="Helical" evidence="2">
    <location>
        <begin position="47"/>
        <end position="66"/>
    </location>
</feature>
<reference evidence="3" key="2">
    <citation type="submission" date="2013-07" db="EMBL/GenBank/DDBJ databases">
        <title>The genome of an arbuscular mycorrhizal fungus provides insights into the evolution of the oldest plant symbiosis.</title>
        <authorList>
            <consortium name="DOE Joint Genome Institute"/>
            <person name="Tisserant E."/>
            <person name="Malbreil M."/>
            <person name="Kuo A."/>
            <person name="Kohler A."/>
            <person name="Symeonidi A."/>
            <person name="Balestrini R."/>
            <person name="Charron P."/>
            <person name="Duensing N."/>
            <person name="Frei-dit-Frey N."/>
            <person name="Gianinazzi-Pearson V."/>
            <person name="Gilbert B."/>
            <person name="Handa Y."/>
            <person name="Hijri M."/>
            <person name="Kaul R."/>
            <person name="Kawaguchi M."/>
            <person name="Krajinski F."/>
            <person name="Lammers P."/>
            <person name="Lapierre D."/>
            <person name="Masclaux F.G."/>
            <person name="Murat C."/>
            <person name="Morin E."/>
            <person name="Ndikumana S."/>
            <person name="Pagni M."/>
            <person name="Petitpierre D."/>
            <person name="Requena N."/>
            <person name="Rosikiewicz P."/>
            <person name="Riley R."/>
            <person name="Saito K."/>
            <person name="San Clemente H."/>
            <person name="Shapiro H."/>
            <person name="van Tuinen D."/>
            <person name="Becard G."/>
            <person name="Bonfante P."/>
            <person name="Paszkowski U."/>
            <person name="Shachar-Hill Y."/>
            <person name="Young J.P."/>
            <person name="Sanders I.R."/>
            <person name="Henrissat B."/>
            <person name="Rensing S.A."/>
            <person name="Grigoriev I.V."/>
            <person name="Corradi N."/>
            <person name="Roux C."/>
            <person name="Martin F."/>
        </authorList>
    </citation>
    <scope>NUCLEOTIDE SEQUENCE</scope>
    <source>
        <strain evidence="3">DAOM 197198</strain>
    </source>
</reference>
<name>U9UU49_RHIID</name>
<accession>U9UU49</accession>
<dbReference type="VEuPathDB" id="FungiDB:RhiirFUN_024764"/>
<evidence type="ECO:0000313" key="5">
    <source>
        <dbReference type="Proteomes" id="UP000018888"/>
    </source>
</evidence>
<protein>
    <submittedName>
        <fullName evidence="3">Uncharacterized protein</fullName>
    </submittedName>
</protein>
<dbReference type="AlphaFoldDB" id="U9UU49"/>
<evidence type="ECO:0000256" key="2">
    <source>
        <dbReference type="SAM" id="Phobius"/>
    </source>
</evidence>